<accession>A0A0G0FDS4</accession>
<dbReference type="Proteomes" id="UP000034075">
    <property type="component" value="Unassembled WGS sequence"/>
</dbReference>
<comment type="caution">
    <text evidence="1">The sequence shown here is derived from an EMBL/GenBank/DDBJ whole genome shotgun (WGS) entry which is preliminary data.</text>
</comment>
<evidence type="ECO:0000313" key="2">
    <source>
        <dbReference type="Proteomes" id="UP000034075"/>
    </source>
</evidence>
<organism evidence="1 2">
    <name type="scientific">candidate division WS6 bacterium GW2011_GWC2_36_7</name>
    <dbReference type="NCBI Taxonomy" id="1619091"/>
    <lineage>
        <taxon>Bacteria</taxon>
        <taxon>Candidatus Dojkabacteria</taxon>
    </lineage>
</organism>
<proteinExistence type="predicted"/>
<dbReference type="SUPFAM" id="SSF102712">
    <property type="entry name" value="JAB1/MPN domain"/>
    <property type="match status" value="1"/>
</dbReference>
<dbReference type="EMBL" id="LBSF01000017">
    <property type="protein sequence ID" value="KKQ11720.1"/>
    <property type="molecule type" value="Genomic_DNA"/>
</dbReference>
<reference evidence="1 2" key="1">
    <citation type="journal article" date="2015" name="Nature">
        <title>rRNA introns, odd ribosomes, and small enigmatic genomes across a large radiation of phyla.</title>
        <authorList>
            <person name="Brown C.T."/>
            <person name="Hug L.A."/>
            <person name="Thomas B.C."/>
            <person name="Sharon I."/>
            <person name="Castelle C.J."/>
            <person name="Singh A."/>
            <person name="Wilkins M.J."/>
            <person name="Williams K.H."/>
            <person name="Banfield J.F."/>
        </authorList>
    </citation>
    <scope>NUCLEOTIDE SEQUENCE [LARGE SCALE GENOMIC DNA]</scope>
</reference>
<name>A0A0G0FDS4_9BACT</name>
<protein>
    <submittedName>
        <fullName evidence="1">Uncharacterized protein</fullName>
    </submittedName>
</protein>
<dbReference type="AlphaFoldDB" id="A0A0G0FDS4"/>
<sequence length="280" mass="30839">MTDPDIRITEDEANNGITFGDDDGSDIKIISTVENPDITVVMELGEPVDQYKGKLYFSSEAARQLAELALAVVPANQMQGSTHEFGFFVLGKRTLDSFVATEIVPVDQNAPTAVIEKQFTSDAFAQIAADADRKDLEVVGRGHDHHNVAVPAPSGIDEDAFSHSGGISRVELIISRTTKPISVSAYYVDENLQWNQMGGIQIVDDTVLAVSGLSDSNQIFSEEGMSVEDNLRVIRRNLAYYDSRTGRCSLYDESGRKVYRLFNTMPKRSNTPENILKIEV</sequence>
<gene>
    <name evidence="1" type="ORF">US24_C0017G0002</name>
</gene>
<evidence type="ECO:0000313" key="1">
    <source>
        <dbReference type="EMBL" id="KKQ11720.1"/>
    </source>
</evidence>